<dbReference type="Pfam" id="PF00850">
    <property type="entry name" value="Hist_deacetyl"/>
    <property type="match status" value="1"/>
</dbReference>
<feature type="compositionally biased region" description="Polar residues" evidence="2">
    <location>
        <begin position="1241"/>
        <end position="1264"/>
    </location>
</feature>
<feature type="compositionally biased region" description="Polar residues" evidence="2">
    <location>
        <begin position="904"/>
        <end position="921"/>
    </location>
</feature>
<feature type="coiled-coil region" evidence="1">
    <location>
        <begin position="763"/>
        <end position="790"/>
    </location>
</feature>
<comment type="caution">
    <text evidence="4">The sequence shown here is derived from an EMBL/GenBank/DDBJ whole genome shotgun (WGS) entry which is preliminary data.</text>
</comment>
<evidence type="ECO:0000313" key="4">
    <source>
        <dbReference type="EMBL" id="KAK9772961.1"/>
    </source>
</evidence>
<feature type="region of interest" description="Disordered" evidence="2">
    <location>
        <begin position="1213"/>
        <end position="1264"/>
    </location>
</feature>
<keyword evidence="5" id="KW-1185">Reference proteome</keyword>
<dbReference type="Gene3D" id="3.40.800.20">
    <property type="entry name" value="Histone deacetylase domain"/>
    <property type="match status" value="1"/>
</dbReference>
<feature type="compositionally biased region" description="Low complexity" evidence="2">
    <location>
        <begin position="83"/>
        <end position="111"/>
    </location>
</feature>
<feature type="region of interest" description="Disordered" evidence="2">
    <location>
        <begin position="615"/>
        <end position="654"/>
    </location>
</feature>
<feature type="compositionally biased region" description="Low complexity" evidence="2">
    <location>
        <begin position="616"/>
        <end position="644"/>
    </location>
</feature>
<feature type="compositionally biased region" description="Low complexity" evidence="2">
    <location>
        <begin position="967"/>
        <end position="985"/>
    </location>
</feature>
<feature type="compositionally biased region" description="Polar residues" evidence="2">
    <location>
        <begin position="113"/>
        <end position="126"/>
    </location>
</feature>
<accession>A0ABR2XH53</accession>
<proteinExistence type="predicted"/>
<feature type="region of interest" description="Disordered" evidence="2">
    <location>
        <begin position="805"/>
        <end position="1019"/>
    </location>
</feature>
<feature type="compositionally biased region" description="Basic and acidic residues" evidence="2">
    <location>
        <begin position="158"/>
        <end position="167"/>
    </location>
</feature>
<evidence type="ECO:0000256" key="2">
    <source>
        <dbReference type="SAM" id="MobiDB-lite"/>
    </source>
</evidence>
<organism evidence="4 5">
    <name type="scientific">Seiridium cardinale</name>
    <dbReference type="NCBI Taxonomy" id="138064"/>
    <lineage>
        <taxon>Eukaryota</taxon>
        <taxon>Fungi</taxon>
        <taxon>Dikarya</taxon>
        <taxon>Ascomycota</taxon>
        <taxon>Pezizomycotina</taxon>
        <taxon>Sordariomycetes</taxon>
        <taxon>Xylariomycetidae</taxon>
        <taxon>Amphisphaeriales</taxon>
        <taxon>Sporocadaceae</taxon>
        <taxon>Seiridium</taxon>
    </lineage>
</organism>
<evidence type="ECO:0000313" key="5">
    <source>
        <dbReference type="Proteomes" id="UP001465668"/>
    </source>
</evidence>
<dbReference type="InterPro" id="IPR023696">
    <property type="entry name" value="Ureohydrolase_dom_sf"/>
</dbReference>
<dbReference type="SUPFAM" id="SSF52768">
    <property type="entry name" value="Arginase/deacetylase"/>
    <property type="match status" value="1"/>
</dbReference>
<dbReference type="PANTHER" id="PTHR47558:SF1">
    <property type="entry name" value="HISTONE DEACETYLASE HOS3"/>
    <property type="match status" value="1"/>
</dbReference>
<protein>
    <submittedName>
        <fullName evidence="4">Histone deacetylase</fullName>
    </submittedName>
</protein>
<reference evidence="4 5" key="1">
    <citation type="submission" date="2024-02" db="EMBL/GenBank/DDBJ databases">
        <title>First draft genome assembly of two strains of Seiridium cardinale.</title>
        <authorList>
            <person name="Emiliani G."/>
            <person name="Scali E."/>
        </authorList>
    </citation>
    <scope>NUCLEOTIDE SEQUENCE [LARGE SCALE GENOMIC DNA]</scope>
    <source>
        <strain evidence="4 5">BM-138-000479</strain>
    </source>
</reference>
<dbReference type="PANTHER" id="PTHR47558">
    <property type="entry name" value="HISTONE DEACETYLASE HOS3"/>
    <property type="match status" value="1"/>
</dbReference>
<feature type="domain" description="Histone deacetylase" evidence="3">
    <location>
        <begin position="277"/>
        <end position="606"/>
    </location>
</feature>
<name>A0ABR2XH53_9PEZI</name>
<feature type="region of interest" description="Disordered" evidence="2">
    <location>
        <begin position="1"/>
        <end position="167"/>
    </location>
</feature>
<feature type="compositionally biased region" description="Low complexity" evidence="2">
    <location>
        <begin position="44"/>
        <end position="59"/>
    </location>
</feature>
<dbReference type="InterPro" id="IPR000286">
    <property type="entry name" value="HDACs"/>
</dbReference>
<feature type="compositionally biased region" description="Polar residues" evidence="2">
    <location>
        <begin position="994"/>
        <end position="1011"/>
    </location>
</feature>
<dbReference type="InterPro" id="IPR037138">
    <property type="entry name" value="His_deacetylse_dom_sf"/>
</dbReference>
<dbReference type="EMBL" id="JARVKM010000055">
    <property type="protein sequence ID" value="KAK9772961.1"/>
    <property type="molecule type" value="Genomic_DNA"/>
</dbReference>
<gene>
    <name evidence="4" type="ORF">SCAR479_10291</name>
</gene>
<feature type="region of interest" description="Disordered" evidence="2">
    <location>
        <begin position="1036"/>
        <end position="1127"/>
    </location>
</feature>
<dbReference type="Proteomes" id="UP001465668">
    <property type="component" value="Unassembled WGS sequence"/>
</dbReference>
<feature type="compositionally biased region" description="Polar residues" evidence="2">
    <location>
        <begin position="1089"/>
        <end position="1121"/>
    </location>
</feature>
<dbReference type="InterPro" id="IPR023801">
    <property type="entry name" value="His_deacetylse_dom"/>
</dbReference>
<evidence type="ECO:0000259" key="3">
    <source>
        <dbReference type="Pfam" id="PF00850"/>
    </source>
</evidence>
<keyword evidence="1" id="KW-0175">Coiled coil</keyword>
<feature type="compositionally biased region" description="Basic and acidic residues" evidence="2">
    <location>
        <begin position="1036"/>
        <end position="1046"/>
    </location>
</feature>
<feature type="compositionally biased region" description="Low complexity" evidence="2">
    <location>
        <begin position="127"/>
        <end position="150"/>
    </location>
</feature>
<feature type="compositionally biased region" description="Polar residues" evidence="2">
    <location>
        <begin position="19"/>
        <end position="30"/>
    </location>
</feature>
<dbReference type="InterPro" id="IPR053244">
    <property type="entry name" value="HDAC_HD_type_1"/>
</dbReference>
<sequence length="1264" mass="136512">MAAPSGSGDPRVNEHNDALPTTTDPASSGSDAELLRSLNQLSLSTQDSRSPSRASSTSPNPKVRALSRLDQLTIGSSPSPHLRNSSPRSPVPRSLHGSHSHSPSRSSTPTLVRKSSATSLHSANGIASSRAPSRRSSSTLLSPAAARSPANGNSHSAVEVEFRPSKTEGSVARDHFMKELEAHHISDSAPKSDTLVILQDACYKHRYQRPFAGKGNLSTIVERPERLQAVYTGVAMAYVRLGERHQEGKVQITPDLDPTTLRVPFDIRKTDRRMSLHSPAVTNVHGAKWMEELAVLCGSAKSKLDAGTLELQRPDMDRDVGAKAPDPFHKGDLYLSPESLTAFEGALGATCEAVDAVFSDSPTKRAFVAVRPPGHHCDAHWPHGFCWLNNVQVGIMHGFMNHGLTHAAIIDFDLHHGDGSQDITWDHNHRKHWVKGNNAPWKKGSIGYFSLHDIQSFPCEDGDPEAVKKASLCIEDAFSQTIWNVHLQQWKDHADFWYQYRTRIMIVLEKARAFLRRETESHRAAGQEPKAAIFFSAGFDASEYESPGMQRHKVNVPTEFYARISRDVVRMSFEDGLSVDGRIVSCLEGGYSDRALYSGVLAHLSGLAGGDVRDTASGLSRSGSRRVSLSASPLSRRSTLSSSDSDARSKTPGFPYESSWWTTSELDRLDASRTAPFVQPRQVRDITPPTYCSPTQASNAKVSDLAKVRRSMSGLSNPSATQVITRAPSPPPPAVYWPTATVELSRLLIPCNAHVASISWEELKAEEARIKKLHKEEARIKKEQKEQEGREKLIASGIPSEALNEAAGVPSIRKSGRERKPVSYVEPEDPNKNRRKTVAGAAVLATEKATARGIATSTEMKHSRHPSRRLSASSALSTVVSDAVAPPLTTSPLPTMDPLDRPGTAQSVRPDSSLSVRTTTGALPVPKTRPAATRKDSTKAAVPNAKKTRVVAPKTSTANPKAKGKISTATGRASARSSKPSSPVRAHVDDISAGISTGEPSMASSTASPDSGNDLAGITNGMKKIKINVITKEMKEARGKVAKERSSASTTPIIEESKPFPVTPKVEEHDLNAAPLPAERHSPDLDKSVVTTSSAPAQPQLSYPSTPSRENMVLSHQQTPTMAAPSTPVPMMPTGNTTEESHIFIPYQPEGATPHALPQTAPTKWVTPNTIDTPAPFRGHNFTATSAIPFSPNKPYHAGSAIGKFSATPARQAPINRFVSEPAPVKDESSTDLGSGREMSTESSATEQTWNTAMENPETPEQST</sequence>
<feature type="compositionally biased region" description="Basic and acidic residues" evidence="2">
    <location>
        <begin position="1078"/>
        <end position="1087"/>
    </location>
</feature>
<evidence type="ECO:0000256" key="1">
    <source>
        <dbReference type="SAM" id="Coils"/>
    </source>
</evidence>
<dbReference type="PRINTS" id="PR01270">
    <property type="entry name" value="HDASUPER"/>
</dbReference>